<dbReference type="EMBL" id="CP126659">
    <property type="protein sequence ID" value="WKA00398.1"/>
    <property type="molecule type" value="Genomic_DNA"/>
</dbReference>
<proteinExistence type="predicted"/>
<name>A0ABY9CYQ3_VITVI</name>
<keyword evidence="3" id="KW-1185">Reference proteome</keyword>
<evidence type="ECO:0008006" key="4">
    <source>
        <dbReference type="Google" id="ProtNLM"/>
    </source>
</evidence>
<gene>
    <name evidence="2" type="ORF">VitviT2T_018753</name>
</gene>
<reference evidence="2 3" key="1">
    <citation type="journal article" date="2023" name="Hortic Res">
        <title>The complete reference genome for grapevine (Vitis vinifera L.) genetics and breeding.</title>
        <authorList>
            <person name="Shi X."/>
            <person name="Cao S."/>
            <person name="Wang X."/>
            <person name="Huang S."/>
            <person name="Wang Y."/>
            <person name="Liu Z."/>
            <person name="Liu W."/>
            <person name="Leng X."/>
            <person name="Peng Y."/>
            <person name="Wang N."/>
            <person name="Wang Y."/>
            <person name="Ma Z."/>
            <person name="Xu X."/>
            <person name="Zhang F."/>
            <person name="Xue H."/>
            <person name="Zhong H."/>
            <person name="Wang Y."/>
            <person name="Zhang K."/>
            <person name="Velt A."/>
            <person name="Avia K."/>
            <person name="Holtgrawe D."/>
            <person name="Grimplet J."/>
            <person name="Matus J.T."/>
            <person name="Ware D."/>
            <person name="Wu X."/>
            <person name="Wang H."/>
            <person name="Liu C."/>
            <person name="Fang Y."/>
            <person name="Rustenholz C."/>
            <person name="Cheng Z."/>
            <person name="Xiao H."/>
            <person name="Zhou Y."/>
        </authorList>
    </citation>
    <scope>NUCLEOTIDE SEQUENCE [LARGE SCALE GENOMIC DNA]</scope>
    <source>
        <strain evidence="3">cv. Pinot noir / PN40024</strain>
        <tissue evidence="2">Leaf</tissue>
    </source>
</reference>
<keyword evidence="1" id="KW-0472">Membrane</keyword>
<evidence type="ECO:0000313" key="2">
    <source>
        <dbReference type="EMBL" id="WKA00398.1"/>
    </source>
</evidence>
<keyword evidence="1" id="KW-0812">Transmembrane</keyword>
<protein>
    <recommendedName>
        <fullName evidence="4">Secreted protein</fullName>
    </recommendedName>
</protein>
<dbReference type="Proteomes" id="UP001227230">
    <property type="component" value="Chromosome 12"/>
</dbReference>
<sequence>MGYLSLNLSLTFSFWNGGVILLLCWASLRQAVRDDCSWEHFSAGVCCSFSVSSLAGLPSERTVSSLTREGVSSSSLSVTTLRLGQTFYMMMDNEQSILFCSSASLQSTRKKNSKTKSDEGT</sequence>
<feature type="transmembrane region" description="Helical" evidence="1">
    <location>
        <begin position="6"/>
        <end position="28"/>
    </location>
</feature>
<organism evidence="2 3">
    <name type="scientific">Vitis vinifera</name>
    <name type="common">Grape</name>
    <dbReference type="NCBI Taxonomy" id="29760"/>
    <lineage>
        <taxon>Eukaryota</taxon>
        <taxon>Viridiplantae</taxon>
        <taxon>Streptophyta</taxon>
        <taxon>Embryophyta</taxon>
        <taxon>Tracheophyta</taxon>
        <taxon>Spermatophyta</taxon>
        <taxon>Magnoliopsida</taxon>
        <taxon>eudicotyledons</taxon>
        <taxon>Gunneridae</taxon>
        <taxon>Pentapetalae</taxon>
        <taxon>rosids</taxon>
        <taxon>Vitales</taxon>
        <taxon>Vitaceae</taxon>
        <taxon>Viteae</taxon>
        <taxon>Vitis</taxon>
    </lineage>
</organism>
<evidence type="ECO:0000313" key="3">
    <source>
        <dbReference type="Proteomes" id="UP001227230"/>
    </source>
</evidence>
<accession>A0ABY9CYQ3</accession>
<keyword evidence="1" id="KW-1133">Transmembrane helix</keyword>
<evidence type="ECO:0000256" key="1">
    <source>
        <dbReference type="SAM" id="Phobius"/>
    </source>
</evidence>